<feature type="transmembrane region" description="Helical" evidence="6">
    <location>
        <begin position="12"/>
        <end position="30"/>
    </location>
</feature>
<reference evidence="8 9" key="1">
    <citation type="submission" date="2019-07" db="EMBL/GenBank/DDBJ databases">
        <title>Analysis of the biochemical properties, biological activity and biotechnological potential of siderophores and biosurfactants produced by Antarctic psychrotolerant bacteria.</title>
        <authorList>
            <person name="Styczynski M."/>
            <person name="Krucon T."/>
            <person name="Decewicz P."/>
            <person name="Dziewit L."/>
        </authorList>
    </citation>
    <scope>NUCLEOTIDE SEQUENCE [LARGE SCALE GENOMIC DNA]</scope>
    <source>
        <strain evidence="8 9">ANT_H27</strain>
    </source>
</reference>
<comment type="subcellular location">
    <subcellularLocation>
        <location evidence="1">Cell membrane</location>
        <topology evidence="1">Multi-pass membrane protein</topology>
    </subcellularLocation>
</comment>
<evidence type="ECO:0000256" key="3">
    <source>
        <dbReference type="ARBA" id="ARBA00022692"/>
    </source>
</evidence>
<evidence type="ECO:0000256" key="4">
    <source>
        <dbReference type="ARBA" id="ARBA00022989"/>
    </source>
</evidence>
<evidence type="ECO:0000259" key="7">
    <source>
        <dbReference type="Pfam" id="PF13396"/>
    </source>
</evidence>
<dbReference type="RefSeq" id="WP_007271156.1">
    <property type="nucleotide sequence ID" value="NZ_VOBL01000016.1"/>
</dbReference>
<keyword evidence="4 6" id="KW-1133">Transmembrane helix</keyword>
<sequence length="75" mass="8494">MSRNKSWNELSVVSRWRIAVMGITQLTLQFVALRDLVKRPAAEVRGAKSAWAAASFINFLGPVAYLVFGRMRRVK</sequence>
<keyword evidence="3 6" id="KW-0812">Transmembrane</keyword>
<name>A0A5B0E9D9_9MICC</name>
<dbReference type="InterPro" id="IPR027379">
    <property type="entry name" value="CLS_N"/>
</dbReference>
<accession>A0A5B0E9D9</accession>
<organism evidence="8 9">
    <name type="scientific">Paeniglutamicibacter gangotriensis</name>
    <dbReference type="NCBI Taxonomy" id="254787"/>
    <lineage>
        <taxon>Bacteria</taxon>
        <taxon>Bacillati</taxon>
        <taxon>Actinomycetota</taxon>
        <taxon>Actinomycetes</taxon>
        <taxon>Micrococcales</taxon>
        <taxon>Micrococcaceae</taxon>
        <taxon>Paeniglutamicibacter</taxon>
    </lineage>
</organism>
<evidence type="ECO:0000313" key="9">
    <source>
        <dbReference type="Proteomes" id="UP000323856"/>
    </source>
</evidence>
<evidence type="ECO:0000256" key="5">
    <source>
        <dbReference type="ARBA" id="ARBA00023136"/>
    </source>
</evidence>
<dbReference type="OrthoDB" id="5125307at2"/>
<dbReference type="AlphaFoldDB" id="A0A5B0E9D9"/>
<feature type="transmembrane region" description="Helical" evidence="6">
    <location>
        <begin position="50"/>
        <end position="68"/>
    </location>
</feature>
<gene>
    <name evidence="8" type="ORF">FQ154_14595</name>
</gene>
<feature type="domain" description="Cardiolipin synthase N-terminal" evidence="7">
    <location>
        <begin position="28"/>
        <end position="70"/>
    </location>
</feature>
<dbReference type="Proteomes" id="UP000323856">
    <property type="component" value="Unassembled WGS sequence"/>
</dbReference>
<keyword evidence="2" id="KW-1003">Cell membrane</keyword>
<proteinExistence type="predicted"/>
<dbReference type="Pfam" id="PF13396">
    <property type="entry name" value="PLDc_N"/>
    <property type="match status" value="1"/>
</dbReference>
<dbReference type="EMBL" id="VOBL01000016">
    <property type="protein sequence ID" value="KAA0975226.1"/>
    <property type="molecule type" value="Genomic_DNA"/>
</dbReference>
<comment type="caution">
    <text evidence="8">The sequence shown here is derived from an EMBL/GenBank/DDBJ whole genome shotgun (WGS) entry which is preliminary data.</text>
</comment>
<evidence type="ECO:0000256" key="6">
    <source>
        <dbReference type="SAM" id="Phobius"/>
    </source>
</evidence>
<keyword evidence="5 6" id="KW-0472">Membrane</keyword>
<evidence type="ECO:0000313" key="8">
    <source>
        <dbReference type="EMBL" id="KAA0975226.1"/>
    </source>
</evidence>
<evidence type="ECO:0000256" key="2">
    <source>
        <dbReference type="ARBA" id="ARBA00022475"/>
    </source>
</evidence>
<evidence type="ECO:0000256" key="1">
    <source>
        <dbReference type="ARBA" id="ARBA00004651"/>
    </source>
</evidence>
<protein>
    <recommendedName>
        <fullName evidence="7">Cardiolipin synthase N-terminal domain-containing protein</fullName>
    </recommendedName>
</protein>
<dbReference type="GO" id="GO:0005886">
    <property type="term" value="C:plasma membrane"/>
    <property type="evidence" value="ECO:0007669"/>
    <property type="project" value="UniProtKB-SubCell"/>
</dbReference>